<sequence length="193" mass="20821">MRRRHRRGRALGQRCQPDDHRYHLDVPPVGCDQFGAVHGQSRGRRAQGDRLWPVPQPTRAAWLQPLCAGRVPRGGGETALSLDTLKVNRIESRFGAKLDGATSIGTWSVRPSLQADYVRLLSGADAGLQVAFAAARDMTFALPLTGGGSGWMEMKGGVEMTRGKFSLGLSGQATAGDAPLADQRGAVEMKLRF</sequence>
<gene>
    <name evidence="2" type="ORF">H9L13_02915</name>
</gene>
<dbReference type="SUPFAM" id="SSF103515">
    <property type="entry name" value="Autotransporter"/>
    <property type="match status" value="1"/>
</dbReference>
<dbReference type="KEGG" id="slut:H9L13_02915"/>
<dbReference type="EMBL" id="CP060718">
    <property type="protein sequence ID" value="QNN68497.1"/>
    <property type="molecule type" value="Genomic_DNA"/>
</dbReference>
<dbReference type="InterPro" id="IPR036709">
    <property type="entry name" value="Autotransporte_beta_dom_sf"/>
</dbReference>
<dbReference type="Gene3D" id="2.40.128.130">
    <property type="entry name" value="Autotransporter beta-domain"/>
    <property type="match status" value="1"/>
</dbReference>
<protein>
    <submittedName>
        <fullName evidence="2">Autotransporter outer membrane beta-barrel domain-containing protein</fullName>
    </submittedName>
</protein>
<dbReference type="Proteomes" id="UP000515971">
    <property type="component" value="Chromosome"/>
</dbReference>
<evidence type="ECO:0000259" key="1">
    <source>
        <dbReference type="Pfam" id="PF03797"/>
    </source>
</evidence>
<keyword evidence="3" id="KW-1185">Reference proteome</keyword>
<evidence type="ECO:0000313" key="3">
    <source>
        <dbReference type="Proteomes" id="UP000515971"/>
    </source>
</evidence>
<accession>A0A7G9SKX2</accession>
<evidence type="ECO:0000313" key="2">
    <source>
        <dbReference type="EMBL" id="QNN68497.1"/>
    </source>
</evidence>
<dbReference type="Pfam" id="PF03797">
    <property type="entry name" value="Autotransporter"/>
    <property type="match status" value="1"/>
</dbReference>
<reference evidence="2 3" key="1">
    <citation type="submission" date="2020-08" db="EMBL/GenBank/DDBJ databases">
        <title>Genome sequence of Sphingomonas lutea KCTC 23642T.</title>
        <authorList>
            <person name="Hyun D.-W."/>
            <person name="Bae J.-W."/>
        </authorList>
    </citation>
    <scope>NUCLEOTIDE SEQUENCE [LARGE SCALE GENOMIC DNA]</scope>
    <source>
        <strain evidence="2 3">KCTC 23642</strain>
    </source>
</reference>
<dbReference type="AlphaFoldDB" id="A0A7G9SKX2"/>
<name>A0A7G9SKX2_9SPHN</name>
<organism evidence="2 3">
    <name type="scientific">Sphingomonas lutea</name>
    <dbReference type="NCBI Taxonomy" id="1045317"/>
    <lineage>
        <taxon>Bacteria</taxon>
        <taxon>Pseudomonadati</taxon>
        <taxon>Pseudomonadota</taxon>
        <taxon>Alphaproteobacteria</taxon>
        <taxon>Sphingomonadales</taxon>
        <taxon>Sphingomonadaceae</taxon>
        <taxon>Sphingomonas</taxon>
    </lineage>
</organism>
<dbReference type="InterPro" id="IPR005546">
    <property type="entry name" value="Autotransporte_beta"/>
</dbReference>
<feature type="domain" description="Autotransporter" evidence="1">
    <location>
        <begin position="75"/>
        <end position="170"/>
    </location>
</feature>
<proteinExistence type="predicted"/>